<sequence length="153" mass="17361">MANREKKILIFGINNEFYATDIMEIERILGFEEPTRVPDSPDFVEGVINYEGNILPIICLSKKFNIPKTQIYNDSDRKIIVAKGNKGKIGILVDIVSEVKDINIDNIEAPPEIVAGISKRYIKGLIKEEDKIIIFLNLGTILTEEEKEIINKE</sequence>
<evidence type="ECO:0000313" key="2">
    <source>
        <dbReference type="EMBL" id="SDL29247.1"/>
    </source>
</evidence>
<gene>
    <name evidence="2" type="ORF">SAMN05216497_11712</name>
</gene>
<dbReference type="SUPFAM" id="SSF50341">
    <property type="entry name" value="CheW-like"/>
    <property type="match status" value="1"/>
</dbReference>
<dbReference type="InterPro" id="IPR039315">
    <property type="entry name" value="CheW"/>
</dbReference>
<evidence type="ECO:0000259" key="1">
    <source>
        <dbReference type="PROSITE" id="PS50851"/>
    </source>
</evidence>
<protein>
    <submittedName>
        <fullName evidence="2">Purine-binding chemotaxis protein CheW</fullName>
    </submittedName>
</protein>
<accession>A0ABY0QMP9</accession>
<dbReference type="Gene3D" id="2.30.30.40">
    <property type="entry name" value="SH3 Domains"/>
    <property type="match status" value="1"/>
</dbReference>
<evidence type="ECO:0000313" key="3">
    <source>
        <dbReference type="Proteomes" id="UP000198811"/>
    </source>
</evidence>
<organism evidence="2 3">
    <name type="scientific">Clostridium cochlearium</name>
    <dbReference type="NCBI Taxonomy" id="1494"/>
    <lineage>
        <taxon>Bacteria</taxon>
        <taxon>Bacillati</taxon>
        <taxon>Bacillota</taxon>
        <taxon>Clostridia</taxon>
        <taxon>Eubacteriales</taxon>
        <taxon>Clostridiaceae</taxon>
        <taxon>Clostridium</taxon>
    </lineage>
</organism>
<dbReference type="Proteomes" id="UP000198811">
    <property type="component" value="Unassembled WGS sequence"/>
</dbReference>
<keyword evidence="3" id="KW-1185">Reference proteome</keyword>
<dbReference type="RefSeq" id="WP_089866887.1">
    <property type="nucleotide sequence ID" value="NZ_FNGL01000017.1"/>
</dbReference>
<comment type="caution">
    <text evidence="2">The sequence shown here is derived from an EMBL/GenBank/DDBJ whole genome shotgun (WGS) entry which is preliminary data.</text>
</comment>
<proteinExistence type="predicted"/>
<dbReference type="Gene3D" id="2.40.50.180">
    <property type="entry name" value="CheA-289, Domain 4"/>
    <property type="match status" value="1"/>
</dbReference>
<reference evidence="2 3" key="1">
    <citation type="submission" date="2016-10" db="EMBL/GenBank/DDBJ databases">
        <authorList>
            <person name="Varghese N."/>
            <person name="Submissions S."/>
        </authorList>
    </citation>
    <scope>NUCLEOTIDE SEQUENCE [LARGE SCALE GENOMIC DNA]</scope>
    <source>
        <strain evidence="2 3">NLAE-zl-C224</strain>
    </source>
</reference>
<dbReference type="EMBL" id="FNGL01000017">
    <property type="protein sequence ID" value="SDL29247.1"/>
    <property type="molecule type" value="Genomic_DNA"/>
</dbReference>
<feature type="domain" description="CheW-like" evidence="1">
    <location>
        <begin position="5"/>
        <end position="147"/>
    </location>
</feature>
<dbReference type="PANTHER" id="PTHR22617">
    <property type="entry name" value="CHEMOTAXIS SENSOR HISTIDINE KINASE-RELATED"/>
    <property type="match status" value="1"/>
</dbReference>
<dbReference type="InterPro" id="IPR036061">
    <property type="entry name" value="CheW-like_dom_sf"/>
</dbReference>
<dbReference type="SMART" id="SM00260">
    <property type="entry name" value="CheW"/>
    <property type="match status" value="1"/>
</dbReference>
<dbReference type="PANTHER" id="PTHR22617:SF23">
    <property type="entry name" value="CHEMOTAXIS PROTEIN CHEW"/>
    <property type="match status" value="1"/>
</dbReference>
<dbReference type="InterPro" id="IPR002545">
    <property type="entry name" value="CheW-lke_dom"/>
</dbReference>
<dbReference type="Pfam" id="PF01584">
    <property type="entry name" value="CheW"/>
    <property type="match status" value="1"/>
</dbReference>
<dbReference type="PROSITE" id="PS50851">
    <property type="entry name" value="CHEW"/>
    <property type="match status" value="1"/>
</dbReference>
<name>A0ABY0QMP9_CLOCO</name>